<comment type="caution">
    <text evidence="1">The sequence shown here is derived from an EMBL/GenBank/DDBJ whole genome shotgun (WGS) entry which is preliminary data.</text>
</comment>
<dbReference type="EMBL" id="WUUL01000007">
    <property type="protein sequence ID" value="MXQ54382.1"/>
    <property type="molecule type" value="Genomic_DNA"/>
</dbReference>
<keyword evidence="2" id="KW-1185">Reference proteome</keyword>
<dbReference type="Proteomes" id="UP000430692">
    <property type="component" value="Unassembled WGS sequence"/>
</dbReference>
<evidence type="ECO:0000313" key="1">
    <source>
        <dbReference type="EMBL" id="MXQ54382.1"/>
    </source>
</evidence>
<sequence length="135" mass="15914">MLSLNQIRSTLTSRIDEPLHKKWPEEAQAAIVILWGLLIYPQLDIDLRKQWNAKGYIEKAHFENLFETYSEDYSTKQLLSLLEKNDYIRIDEEQRIQSGTQLFSAVHALRMYRFFRSSVLSRQLFQALQKTSSSS</sequence>
<dbReference type="RefSeq" id="WP_160801740.1">
    <property type="nucleotide sequence ID" value="NZ_WUUL01000007.1"/>
</dbReference>
<proteinExistence type="predicted"/>
<dbReference type="AlphaFoldDB" id="A0A6I4W258"/>
<evidence type="ECO:0000313" key="2">
    <source>
        <dbReference type="Proteomes" id="UP000430692"/>
    </source>
</evidence>
<reference evidence="1 2" key="1">
    <citation type="submission" date="2019-12" db="EMBL/GenBank/DDBJ databases">
        <title>Whole-genome analyses of novel actinobacteria.</title>
        <authorList>
            <person name="Sahin N."/>
            <person name="Saygin H."/>
        </authorList>
    </citation>
    <scope>NUCLEOTIDE SEQUENCE [LARGE SCALE GENOMIC DNA]</scope>
    <source>
        <strain evidence="1 2">KC615</strain>
    </source>
</reference>
<name>A0A6I4W258_9BACL</name>
<protein>
    <submittedName>
        <fullName evidence="1">Uncharacterized protein</fullName>
    </submittedName>
</protein>
<gene>
    <name evidence="1" type="ORF">GSM42_11795</name>
</gene>
<organism evidence="1 2">
    <name type="scientific">Shimazuella alba</name>
    <dbReference type="NCBI Taxonomy" id="2690964"/>
    <lineage>
        <taxon>Bacteria</taxon>
        <taxon>Bacillati</taxon>
        <taxon>Bacillota</taxon>
        <taxon>Bacilli</taxon>
        <taxon>Bacillales</taxon>
        <taxon>Thermoactinomycetaceae</taxon>
        <taxon>Shimazuella</taxon>
    </lineage>
</organism>
<accession>A0A6I4W258</accession>